<dbReference type="Proteomes" id="UP001321473">
    <property type="component" value="Unassembled WGS sequence"/>
</dbReference>
<dbReference type="SUPFAM" id="SSF57535">
    <property type="entry name" value="Complement control module/SCR domain"/>
    <property type="match status" value="2"/>
</dbReference>
<feature type="domain" description="Sushi" evidence="8">
    <location>
        <begin position="234"/>
        <end position="302"/>
    </location>
</feature>
<dbReference type="PROSITE" id="PS50835">
    <property type="entry name" value="IG_LIKE"/>
    <property type="match status" value="1"/>
</dbReference>
<comment type="caution">
    <text evidence="5">Lacks conserved residue(s) required for the propagation of feature annotation.</text>
</comment>
<feature type="domain" description="Ig-like" evidence="7">
    <location>
        <begin position="541"/>
        <end position="636"/>
    </location>
</feature>
<accession>A0AAQ4FAV6</accession>
<name>A0AAQ4FAV6_AMBAM</name>
<evidence type="ECO:0000256" key="1">
    <source>
        <dbReference type="ARBA" id="ARBA00022659"/>
    </source>
</evidence>
<comment type="caution">
    <text evidence="9">The sequence shown here is derived from an EMBL/GenBank/DDBJ whole genome shotgun (WGS) entry which is preliminary data.</text>
</comment>
<dbReference type="InterPro" id="IPR007110">
    <property type="entry name" value="Ig-like_dom"/>
</dbReference>
<evidence type="ECO:0000256" key="3">
    <source>
        <dbReference type="ARBA" id="ARBA00023157"/>
    </source>
</evidence>
<evidence type="ECO:0000313" key="9">
    <source>
        <dbReference type="EMBL" id="KAK8783921.1"/>
    </source>
</evidence>
<evidence type="ECO:0000256" key="6">
    <source>
        <dbReference type="SAM" id="MobiDB-lite"/>
    </source>
</evidence>
<feature type="domain" description="Sushi" evidence="8">
    <location>
        <begin position="642"/>
        <end position="695"/>
    </location>
</feature>
<evidence type="ECO:0008006" key="11">
    <source>
        <dbReference type="Google" id="ProtNLM"/>
    </source>
</evidence>
<feature type="compositionally biased region" description="Low complexity" evidence="6">
    <location>
        <begin position="162"/>
        <end position="180"/>
    </location>
</feature>
<dbReference type="InterPro" id="IPR035976">
    <property type="entry name" value="Sushi/SCR/CCP_sf"/>
</dbReference>
<feature type="domain" description="Sushi" evidence="8">
    <location>
        <begin position="403"/>
        <end position="455"/>
    </location>
</feature>
<evidence type="ECO:0000259" key="8">
    <source>
        <dbReference type="PROSITE" id="PS50923"/>
    </source>
</evidence>
<feature type="region of interest" description="Disordered" evidence="6">
    <location>
        <begin position="137"/>
        <end position="180"/>
    </location>
</feature>
<dbReference type="Pfam" id="PF00084">
    <property type="entry name" value="Sushi"/>
    <property type="match status" value="1"/>
</dbReference>
<dbReference type="InterPro" id="IPR050350">
    <property type="entry name" value="Compl-Cell_Adhes-Reg"/>
</dbReference>
<sequence length="775" mass="82836">MLRRRALRRCGRQGLLSGLQWDGSSCPSSHELALLELVRWHPGALSRPGEPRLVLVVALRWLSRCQDDPPVVEAALEALGSLLLRHRAALRDCCFELLMSVFHLLASPAASVRHKALGLALLFLPVPGAASAVSGCRTQAGTGRRPHTPINIGQERQRDPHGSAIIESSESGTSSSHTGARMGPAVVLAVTLAGTLLSSSAVHAQRQRFDNEIPDTANRTLPADVEPAESKLGFACLYPNDAPVAGPSAYHGNRLLGARSLVPHGGLVRFHCSVQQYYQLVGPEVVQCLDGAFNETLPTCDRAFLERRLMATVKADYVLGPGGLYVVPPDAPVEITCRRTMGGGGGTPTWQWDANLDVFVKEGTFLAGPTSTIRMDPVDGSRGLFICSDGDEHVMLSLEARGDRCPRPPLSGDLLMRSNSIRAEFACSRGLLLGPLSVRCQNFRRWDLDLPTCFVAEGCPSSAQGGREGARFPCVLPELPAAVEAFADNRLVAAGEAVAPGESVRFHCSPVGSFKLVGESQLVCADGRWSDKPPVCAVSAPHTLSVTLNFPHAVAPGGVVHVLPYTEVNLVCTTNDAGLPPQWSLQGEFNATAIESPGYRQSTSHLRFTAFQAGTEGSFECRSHPHSGWAESRTVHIRVKERMCPVLVPPRGLRMRANFDMAVFECEAPGQLVGSAVLQCQPFGEWDYPVPRCLRPGRVDECPKPSQRPRGGAGGVGGGEGGEGGTGEGIWGGEDDGEPPATPENSPPLRRRDAAGSAIPLPRLRPALPLLPRLP</sequence>
<dbReference type="CDD" id="cd00033">
    <property type="entry name" value="CCP"/>
    <property type="match status" value="3"/>
</dbReference>
<organism evidence="9 10">
    <name type="scientific">Amblyomma americanum</name>
    <name type="common">Lone star tick</name>
    <dbReference type="NCBI Taxonomy" id="6943"/>
    <lineage>
        <taxon>Eukaryota</taxon>
        <taxon>Metazoa</taxon>
        <taxon>Ecdysozoa</taxon>
        <taxon>Arthropoda</taxon>
        <taxon>Chelicerata</taxon>
        <taxon>Arachnida</taxon>
        <taxon>Acari</taxon>
        <taxon>Parasitiformes</taxon>
        <taxon>Ixodida</taxon>
        <taxon>Ixodoidea</taxon>
        <taxon>Ixodidae</taxon>
        <taxon>Amblyomminae</taxon>
        <taxon>Amblyomma</taxon>
    </lineage>
</organism>
<feature type="compositionally biased region" description="Gly residues" evidence="6">
    <location>
        <begin position="711"/>
        <end position="732"/>
    </location>
</feature>
<dbReference type="Gene3D" id="2.10.70.10">
    <property type="entry name" value="Complement Module, domain 1"/>
    <property type="match status" value="3"/>
</dbReference>
<dbReference type="PANTHER" id="PTHR19325">
    <property type="entry name" value="COMPLEMENT COMPONENT-RELATED SUSHI DOMAIN-CONTAINING"/>
    <property type="match status" value="1"/>
</dbReference>
<feature type="region of interest" description="Disordered" evidence="6">
    <location>
        <begin position="700"/>
        <end position="775"/>
    </location>
</feature>
<dbReference type="PROSITE" id="PS50923">
    <property type="entry name" value="SUSHI"/>
    <property type="match status" value="4"/>
</dbReference>
<feature type="compositionally biased region" description="Low complexity" evidence="6">
    <location>
        <begin position="760"/>
        <end position="775"/>
    </location>
</feature>
<reference evidence="9 10" key="1">
    <citation type="journal article" date="2023" name="Arcadia Sci">
        <title>De novo assembly of a long-read Amblyomma americanum tick genome.</title>
        <authorList>
            <person name="Chou S."/>
            <person name="Poskanzer K.E."/>
            <person name="Rollins M."/>
            <person name="Thuy-Boun P.S."/>
        </authorList>
    </citation>
    <scope>NUCLEOTIDE SEQUENCE [LARGE SCALE GENOMIC DNA]</scope>
    <source>
        <strain evidence="9">F_SG_1</strain>
        <tissue evidence="9">Salivary glands</tissue>
    </source>
</reference>
<proteinExistence type="predicted"/>
<evidence type="ECO:0000256" key="5">
    <source>
        <dbReference type="PROSITE-ProRule" id="PRU00302"/>
    </source>
</evidence>
<keyword evidence="1 5" id="KW-0768">Sushi</keyword>
<dbReference type="EMBL" id="JARKHS020005033">
    <property type="protein sequence ID" value="KAK8783921.1"/>
    <property type="molecule type" value="Genomic_DNA"/>
</dbReference>
<protein>
    <recommendedName>
        <fullName evidence="11">p-selectin</fullName>
    </recommendedName>
</protein>
<keyword evidence="2" id="KW-0677">Repeat</keyword>
<evidence type="ECO:0000256" key="2">
    <source>
        <dbReference type="ARBA" id="ARBA00022737"/>
    </source>
</evidence>
<dbReference type="InterPro" id="IPR000436">
    <property type="entry name" value="Sushi_SCR_CCP_dom"/>
</dbReference>
<evidence type="ECO:0000256" key="4">
    <source>
        <dbReference type="ARBA" id="ARBA00023180"/>
    </source>
</evidence>
<keyword evidence="4" id="KW-0325">Glycoprotein</keyword>
<dbReference type="PANTHER" id="PTHR19325:SF575">
    <property type="entry name" value="LOCOMOTION-RELATED PROTEIN HIKARU GENKI"/>
    <property type="match status" value="1"/>
</dbReference>
<keyword evidence="3 5" id="KW-1015">Disulfide bond</keyword>
<feature type="domain" description="Sushi" evidence="8">
    <location>
        <begin position="472"/>
        <end position="538"/>
    </location>
</feature>
<keyword evidence="10" id="KW-1185">Reference proteome</keyword>
<evidence type="ECO:0000259" key="7">
    <source>
        <dbReference type="PROSITE" id="PS50835"/>
    </source>
</evidence>
<dbReference type="AlphaFoldDB" id="A0AAQ4FAV6"/>
<evidence type="ECO:0000313" key="10">
    <source>
        <dbReference type="Proteomes" id="UP001321473"/>
    </source>
</evidence>
<gene>
    <name evidence="9" type="ORF">V5799_009713</name>
</gene>
<feature type="disulfide bond" evidence="5">
    <location>
        <begin position="666"/>
        <end position="693"/>
    </location>
</feature>
<dbReference type="SMART" id="SM00032">
    <property type="entry name" value="CCP"/>
    <property type="match status" value="4"/>
</dbReference>